<dbReference type="SUPFAM" id="SSF51445">
    <property type="entry name" value="(Trans)glycosidases"/>
    <property type="match status" value="1"/>
</dbReference>
<gene>
    <name evidence="1" type="ORF">DYU11_02810</name>
</gene>
<dbReference type="RefSeq" id="WP_119666110.1">
    <property type="nucleotide sequence ID" value="NZ_QXED01000001.1"/>
</dbReference>
<comment type="caution">
    <text evidence="1">The sequence shown here is derived from an EMBL/GenBank/DDBJ whole genome shotgun (WGS) entry which is preliminary data.</text>
</comment>
<name>A0A418MIL3_9BACT</name>
<keyword evidence="2" id="KW-1185">Reference proteome</keyword>
<dbReference type="PANTHER" id="PTHR31451:SF39">
    <property type="entry name" value="MANNAN ENDO-1,4-BETA-MANNOSIDASE 1"/>
    <property type="match status" value="1"/>
</dbReference>
<dbReference type="GO" id="GO:0005576">
    <property type="term" value="C:extracellular region"/>
    <property type="evidence" value="ECO:0007669"/>
    <property type="project" value="UniProtKB-SubCell"/>
</dbReference>
<dbReference type="EMBL" id="QXED01000001">
    <property type="protein sequence ID" value="RIV27259.1"/>
    <property type="molecule type" value="Genomic_DNA"/>
</dbReference>
<dbReference type="Gene3D" id="3.20.20.80">
    <property type="entry name" value="Glycosidases"/>
    <property type="match status" value="1"/>
</dbReference>
<dbReference type="InterPro" id="IPR045053">
    <property type="entry name" value="MAN-like"/>
</dbReference>
<reference evidence="1 2" key="1">
    <citation type="submission" date="2018-08" db="EMBL/GenBank/DDBJ databases">
        <title>Fibrisoma montanum sp. nov., isolated from Danxia mountain soil.</title>
        <authorList>
            <person name="Huang Y."/>
        </authorList>
    </citation>
    <scope>NUCLEOTIDE SEQUENCE [LARGE SCALE GENOMIC DNA]</scope>
    <source>
        <strain evidence="1 2">HYT19</strain>
    </source>
</reference>
<dbReference type="GO" id="GO:0016985">
    <property type="term" value="F:mannan endo-1,4-beta-mannosidase activity"/>
    <property type="evidence" value="ECO:0007669"/>
    <property type="project" value="TreeGrafter"/>
</dbReference>
<protein>
    <submittedName>
        <fullName evidence="1">Uncharacterized protein</fullName>
    </submittedName>
</protein>
<sequence>MTLNRIISRLLILTPCWLLPQLVSGQSVSYVRVSSTYPAYFETTDQQTFIPVGLNLCWPRFIDNEAEGLAKMEFYFKELQRNGGNYARIWLSAPFWEIEPDRAGVYSGQKLDRLDKLMTLAQRYGIRLKLCLENFRQLTDSPPKFAGSVPFDRPIYHVSRGGPLTDMNEYLQGDAGKRLFRQRAQALARRLAANPNVFGWELWNEMDAVKATGWESWTNTMLEECQRLFPNHLVMQSLGSYDSEQKRGMYHRMASLPANDVAQVHRYLDEGARWAICQAPMDQLASQGAIDLLSAKAHKPLLVAEIGAVEPNHAGPWKLYPKDTAGVVLHDLLFAPFFAGAAGPGHAWHWDSYVEKNNLWWHFGRFAEAIKGFDPVAQRTVAFQEQLPDQLSVYGLRGTRQILLWIRDGATTWQTEVANSQPARTVRGAALPLTSSPVKRVQFYNPWTNQWTNGQSSGKAIILPDFTRSVVVKLDLQ</sequence>
<dbReference type="AlphaFoldDB" id="A0A418MIL3"/>
<organism evidence="1 2">
    <name type="scientific">Fibrisoma montanum</name>
    <dbReference type="NCBI Taxonomy" id="2305895"/>
    <lineage>
        <taxon>Bacteria</taxon>
        <taxon>Pseudomonadati</taxon>
        <taxon>Bacteroidota</taxon>
        <taxon>Cytophagia</taxon>
        <taxon>Cytophagales</taxon>
        <taxon>Spirosomataceae</taxon>
        <taxon>Fibrisoma</taxon>
    </lineage>
</organism>
<dbReference type="Proteomes" id="UP000283523">
    <property type="component" value="Unassembled WGS sequence"/>
</dbReference>
<proteinExistence type="predicted"/>
<evidence type="ECO:0000313" key="1">
    <source>
        <dbReference type="EMBL" id="RIV27259.1"/>
    </source>
</evidence>
<dbReference type="PANTHER" id="PTHR31451">
    <property type="match status" value="1"/>
</dbReference>
<dbReference type="InterPro" id="IPR017853">
    <property type="entry name" value="GH"/>
</dbReference>
<accession>A0A418MIL3</accession>
<dbReference type="OrthoDB" id="9802444at2"/>
<evidence type="ECO:0000313" key="2">
    <source>
        <dbReference type="Proteomes" id="UP000283523"/>
    </source>
</evidence>